<name>A0A0N5BIG4_STREA</name>
<keyword evidence="6" id="KW-1185">Reference proteome</keyword>
<dbReference type="InterPro" id="IPR004181">
    <property type="entry name" value="Znf_MIZ"/>
</dbReference>
<protein>
    <submittedName>
        <fullName evidence="7">SP-RING-type domain-containing protein</fullName>
    </submittedName>
</protein>
<organism evidence="6 7">
    <name type="scientific">Strongyloides papillosus</name>
    <name type="common">Intestinal threadworm</name>
    <dbReference type="NCBI Taxonomy" id="174720"/>
    <lineage>
        <taxon>Eukaryota</taxon>
        <taxon>Metazoa</taxon>
        <taxon>Ecdysozoa</taxon>
        <taxon>Nematoda</taxon>
        <taxon>Chromadorea</taxon>
        <taxon>Rhabditida</taxon>
        <taxon>Tylenchina</taxon>
        <taxon>Panagrolaimomorpha</taxon>
        <taxon>Strongyloidoidea</taxon>
        <taxon>Strongyloididae</taxon>
        <taxon>Strongyloides</taxon>
    </lineage>
</organism>
<dbReference type="WBParaSite" id="SPAL_0000574800.1">
    <property type="protein sequence ID" value="SPAL_0000574800.1"/>
    <property type="gene ID" value="SPAL_0000574800"/>
</dbReference>
<keyword evidence="2 4" id="KW-0863">Zinc-finger</keyword>
<evidence type="ECO:0000259" key="5">
    <source>
        <dbReference type="PROSITE" id="PS51044"/>
    </source>
</evidence>
<reference evidence="7" key="1">
    <citation type="submission" date="2017-02" db="UniProtKB">
        <authorList>
            <consortium name="WormBaseParasite"/>
        </authorList>
    </citation>
    <scope>IDENTIFICATION</scope>
</reference>
<evidence type="ECO:0000256" key="2">
    <source>
        <dbReference type="ARBA" id="ARBA00022771"/>
    </source>
</evidence>
<dbReference type="PANTHER" id="PTHR10782">
    <property type="entry name" value="ZINC FINGER MIZ DOMAIN-CONTAINING PROTEIN"/>
    <property type="match status" value="1"/>
</dbReference>
<dbReference type="Pfam" id="PF02891">
    <property type="entry name" value="zf-MIZ"/>
    <property type="match status" value="1"/>
</dbReference>
<dbReference type="GO" id="GO:0061665">
    <property type="term" value="F:SUMO ligase activity"/>
    <property type="evidence" value="ECO:0007669"/>
    <property type="project" value="TreeGrafter"/>
</dbReference>
<dbReference type="GO" id="GO:0016925">
    <property type="term" value="P:protein sumoylation"/>
    <property type="evidence" value="ECO:0007669"/>
    <property type="project" value="TreeGrafter"/>
</dbReference>
<keyword evidence="3" id="KW-0862">Zinc</keyword>
<evidence type="ECO:0000313" key="7">
    <source>
        <dbReference type="WBParaSite" id="SPAL_0000574800.1"/>
    </source>
</evidence>
<dbReference type="GO" id="GO:0008270">
    <property type="term" value="F:zinc ion binding"/>
    <property type="evidence" value="ECO:0007669"/>
    <property type="project" value="UniProtKB-KW"/>
</dbReference>
<dbReference type="PROSITE" id="PS51044">
    <property type="entry name" value="ZF_SP_RING"/>
    <property type="match status" value="1"/>
</dbReference>
<evidence type="ECO:0000256" key="1">
    <source>
        <dbReference type="ARBA" id="ARBA00022723"/>
    </source>
</evidence>
<dbReference type="GO" id="GO:0000785">
    <property type="term" value="C:chromatin"/>
    <property type="evidence" value="ECO:0007669"/>
    <property type="project" value="TreeGrafter"/>
</dbReference>
<evidence type="ECO:0000256" key="3">
    <source>
        <dbReference type="ARBA" id="ARBA00022833"/>
    </source>
</evidence>
<dbReference type="PANTHER" id="PTHR10782:SF4">
    <property type="entry name" value="TONALLI, ISOFORM E"/>
    <property type="match status" value="1"/>
</dbReference>
<accession>A0A0N5BIG4</accession>
<evidence type="ECO:0000256" key="4">
    <source>
        <dbReference type="PROSITE-ProRule" id="PRU00452"/>
    </source>
</evidence>
<dbReference type="AlphaFoldDB" id="A0A0N5BIG4"/>
<sequence>MPTGVMTGISDKDFCKVSHCFFALLIVFQKLISEIFGLNDMRYCLRVMSSCPRSGNKEALQEKLKSALETSTTRERVMKTILERGVKMKYCSPCVLERFLGSREVPKNDKVKNGSIAPGTNIIMKEPYFHKSVVNLSGWKIAPTSSTSGGIVFYFKLPAEIRDSILCSGNSPSPKKCLILRSTKINKENHLPCDDCYPQGMKIFIGSQEFTDLLPRKIVYSDVDEEGHLNVPVNLNEAILKLSRVNIIGECLRVAIGFDRAAEAGCTFAFAVFSSTLKTVEELVFESANKVKISVEEFSNDLDKCLSSEDCLILDSTKISLKSSLSLERIKIPFRGRNCKHISPEDLESYIRINGIVESWLCRHCKSPCTPDDIRVDEFFTKVLQKHPSVEEIELFPGGVYKIAGCETKLSINVSMVPNGEGGSDGNMVVLMSNDKENKPFLENHSSIENKGKKSNGNQLPLTSNSNNSITRCIVLDDSFDKEPPVKVPKSEECTIVSREIPTEECCAIQSGMTPRSADKINLGGAVNLEVLPSSFEPSGRSEMLALTRGTTFSRSTALNGSSPFPTQTSGSQQEAVYVIKDLVVKKSPLVMEIVNKIITNSNYYNMYTSLKPGDFKVWKPVDMSDELWEVLSMPEVQSLFSKK</sequence>
<proteinExistence type="predicted"/>
<dbReference type="InterPro" id="IPR013083">
    <property type="entry name" value="Znf_RING/FYVE/PHD"/>
</dbReference>
<keyword evidence="1" id="KW-0479">Metal-binding</keyword>
<feature type="domain" description="SP-RING-type" evidence="5">
    <location>
        <begin position="308"/>
        <end position="389"/>
    </location>
</feature>
<dbReference type="Proteomes" id="UP000046392">
    <property type="component" value="Unplaced"/>
</dbReference>
<evidence type="ECO:0000313" key="6">
    <source>
        <dbReference type="Proteomes" id="UP000046392"/>
    </source>
</evidence>
<dbReference type="Gene3D" id="3.30.40.10">
    <property type="entry name" value="Zinc/RING finger domain, C3HC4 (zinc finger)"/>
    <property type="match status" value="1"/>
</dbReference>
<dbReference type="STRING" id="174720.A0A0N5BIG4"/>